<organism evidence="2 3">
    <name type="scientific">Acropora cervicornis</name>
    <name type="common">Staghorn coral</name>
    <dbReference type="NCBI Taxonomy" id="6130"/>
    <lineage>
        <taxon>Eukaryota</taxon>
        <taxon>Metazoa</taxon>
        <taxon>Cnidaria</taxon>
        <taxon>Anthozoa</taxon>
        <taxon>Hexacorallia</taxon>
        <taxon>Scleractinia</taxon>
        <taxon>Astrocoeniina</taxon>
        <taxon>Acroporidae</taxon>
        <taxon>Acropora</taxon>
    </lineage>
</organism>
<name>A0AAD9VD64_ACRCE</name>
<proteinExistence type="predicted"/>
<gene>
    <name evidence="2" type="ORF">P5673_004893</name>
</gene>
<dbReference type="AlphaFoldDB" id="A0AAD9VD64"/>
<keyword evidence="3" id="KW-1185">Reference proteome</keyword>
<dbReference type="Proteomes" id="UP001249851">
    <property type="component" value="Unassembled WGS sequence"/>
</dbReference>
<dbReference type="PANTHER" id="PTHR46791:SF5">
    <property type="entry name" value="CLR5 DOMAIN-CONTAINING PROTEIN-RELATED"/>
    <property type="match status" value="1"/>
</dbReference>
<feature type="domain" description="Integrase core" evidence="1">
    <location>
        <begin position="120"/>
        <end position="301"/>
    </location>
</feature>
<evidence type="ECO:0000313" key="2">
    <source>
        <dbReference type="EMBL" id="KAK2570136.1"/>
    </source>
</evidence>
<dbReference type="InterPro" id="IPR058913">
    <property type="entry name" value="Integrase_dom_put"/>
</dbReference>
<reference evidence="2" key="2">
    <citation type="journal article" date="2023" name="Science">
        <title>Genomic signatures of disease resistance in endangered staghorn corals.</title>
        <authorList>
            <person name="Vollmer S.V."/>
            <person name="Selwyn J.D."/>
            <person name="Despard B.A."/>
            <person name="Roesel C.L."/>
        </authorList>
    </citation>
    <scope>NUCLEOTIDE SEQUENCE</scope>
    <source>
        <strain evidence="2">K2</strain>
    </source>
</reference>
<accession>A0AAD9VD64</accession>
<evidence type="ECO:0000259" key="1">
    <source>
        <dbReference type="Pfam" id="PF24764"/>
    </source>
</evidence>
<dbReference type="Pfam" id="PF24764">
    <property type="entry name" value="rva_4"/>
    <property type="match status" value="1"/>
</dbReference>
<comment type="caution">
    <text evidence="2">The sequence shown here is derived from an EMBL/GenBank/DDBJ whole genome shotgun (WGS) entry which is preliminary data.</text>
</comment>
<protein>
    <recommendedName>
        <fullName evidence="1">Integrase core domain-containing protein</fullName>
    </recommendedName>
</protein>
<sequence>MLDNSEITSFEIDGISLRIDYLTRTLVNLDSNRTPTYEIVQLLGETSRYLRKVDSQSTVCAIQCAPKIYSGESFEIKEEQLSFLIDQGFQVPVIAQLFRNYQRSPKRTPRNGHKDAEGISEKWRIVVHGGVDGYSRLPVFLYASCNNQAATALGLFTKAVEEYGLPSRVRCDKGSENYEVGWFMLNHPNRGPGRGSIIAGMYSFCVNFHYAQFHSYCDCLKRNRVGEVPNDQEVSQSFLVNMEVPDVTENHRDYHIHIWCLHMVYLPMINQHLETWKASWAHHPMRTESNKSPTQLWIGGLHATEFGQDMLRNARDPVTEEQISQYGIDWDGPVNTDGGNLVEVPDTSSPLDDDKLQLLQQRIDVTADDRNYGIHTFNQLIAEYLVPFP</sequence>
<dbReference type="PANTHER" id="PTHR46791">
    <property type="entry name" value="EXPRESSED PROTEIN"/>
    <property type="match status" value="1"/>
</dbReference>
<dbReference type="EMBL" id="JARQWQ010000008">
    <property type="protein sequence ID" value="KAK2570136.1"/>
    <property type="molecule type" value="Genomic_DNA"/>
</dbReference>
<reference evidence="2" key="1">
    <citation type="journal article" date="2023" name="G3 (Bethesda)">
        <title>Whole genome assembly and annotation of the endangered Caribbean coral Acropora cervicornis.</title>
        <authorList>
            <person name="Selwyn J.D."/>
            <person name="Vollmer S.V."/>
        </authorList>
    </citation>
    <scope>NUCLEOTIDE SEQUENCE</scope>
    <source>
        <strain evidence="2">K2</strain>
    </source>
</reference>
<evidence type="ECO:0000313" key="3">
    <source>
        <dbReference type="Proteomes" id="UP001249851"/>
    </source>
</evidence>